<accession>A0ABT3Z819</accession>
<evidence type="ECO:0000256" key="1">
    <source>
        <dbReference type="SAM" id="MobiDB-lite"/>
    </source>
</evidence>
<sequence length="215" mass="24009">MKSILLLKPLPLNEPPTQASSPELEDASDSAKAKSVMSHLERNIDGITVSVGSERGRHQLAVRGSIDANVDLIFQENTADIGRAHVDPAFRGQGRCRCFTQQLHHAVRKIGFEKMTLKAVSEGRVAWATLGFRPTPFAWHLRKARFDEGFSEFRNRYSTDTAELIDGMISENDVNVFPVLANVNRNRESSLQYKEISATILCSLQDWGNYPPPNS</sequence>
<dbReference type="Proteomes" id="UP001073227">
    <property type="component" value="Unassembled WGS sequence"/>
</dbReference>
<keyword evidence="3" id="KW-1185">Reference proteome</keyword>
<dbReference type="SUPFAM" id="SSF55729">
    <property type="entry name" value="Acyl-CoA N-acyltransferases (Nat)"/>
    <property type="match status" value="1"/>
</dbReference>
<evidence type="ECO:0000313" key="2">
    <source>
        <dbReference type="EMBL" id="MCY0147928.1"/>
    </source>
</evidence>
<comment type="caution">
    <text evidence="2">The sequence shown here is derived from an EMBL/GenBank/DDBJ whole genome shotgun (WGS) entry which is preliminary data.</text>
</comment>
<name>A0ABT3Z819_9HYPH</name>
<dbReference type="RefSeq" id="WP_267653521.1">
    <property type="nucleotide sequence ID" value="NZ_JAOVZR010000001.1"/>
</dbReference>
<dbReference type="InterPro" id="IPR016181">
    <property type="entry name" value="Acyl_CoA_acyltransferase"/>
</dbReference>
<evidence type="ECO:0008006" key="4">
    <source>
        <dbReference type="Google" id="ProtNLM"/>
    </source>
</evidence>
<gene>
    <name evidence="2" type="ORF">OEG84_09445</name>
</gene>
<organism evidence="2 3">
    <name type="scientific">Hoeflea algicola</name>
    <dbReference type="NCBI Taxonomy" id="2983763"/>
    <lineage>
        <taxon>Bacteria</taxon>
        <taxon>Pseudomonadati</taxon>
        <taxon>Pseudomonadota</taxon>
        <taxon>Alphaproteobacteria</taxon>
        <taxon>Hyphomicrobiales</taxon>
        <taxon>Rhizobiaceae</taxon>
        <taxon>Hoeflea</taxon>
    </lineage>
</organism>
<dbReference type="Gene3D" id="3.40.630.30">
    <property type="match status" value="1"/>
</dbReference>
<proteinExistence type="predicted"/>
<dbReference type="EMBL" id="JAOVZR010000001">
    <property type="protein sequence ID" value="MCY0147928.1"/>
    <property type="molecule type" value="Genomic_DNA"/>
</dbReference>
<feature type="region of interest" description="Disordered" evidence="1">
    <location>
        <begin position="8"/>
        <end position="31"/>
    </location>
</feature>
<protein>
    <recommendedName>
        <fullName evidence="4">N-acetyltransferase domain-containing protein</fullName>
    </recommendedName>
</protein>
<reference evidence="2" key="1">
    <citation type="submission" date="2022-10" db="EMBL/GenBank/DDBJ databases">
        <title>Hoeflea sp. G2-23, isolated from marine algae.</title>
        <authorList>
            <person name="Kristyanto S."/>
            <person name="Kim J.M."/>
            <person name="Jeon C.O."/>
        </authorList>
    </citation>
    <scope>NUCLEOTIDE SEQUENCE</scope>
    <source>
        <strain evidence="2">G2-23</strain>
    </source>
</reference>
<evidence type="ECO:0000313" key="3">
    <source>
        <dbReference type="Proteomes" id="UP001073227"/>
    </source>
</evidence>